<keyword evidence="5" id="KW-1185">Reference proteome</keyword>
<dbReference type="Pfam" id="PF01928">
    <property type="entry name" value="CYTH"/>
    <property type="match status" value="1"/>
</dbReference>
<dbReference type="SMART" id="SM00880">
    <property type="entry name" value="CHAD"/>
    <property type="match status" value="1"/>
</dbReference>
<dbReference type="PANTHER" id="PTHR39569:SF1">
    <property type="entry name" value="INORGANIC TRIPHOSPHATASE"/>
    <property type="match status" value="1"/>
</dbReference>
<evidence type="ECO:0000259" key="2">
    <source>
        <dbReference type="PROSITE" id="PS51707"/>
    </source>
</evidence>
<dbReference type="InterPro" id="IPR033469">
    <property type="entry name" value="CYTH-like_dom_sf"/>
</dbReference>
<dbReference type="AlphaFoldDB" id="A0A562NBB1"/>
<evidence type="ECO:0000313" key="4">
    <source>
        <dbReference type="EMBL" id="TWI29482.1"/>
    </source>
</evidence>
<dbReference type="SUPFAM" id="SSF55154">
    <property type="entry name" value="CYTH-like phosphatases"/>
    <property type="match status" value="1"/>
</dbReference>
<dbReference type="Pfam" id="PF05235">
    <property type="entry name" value="CHAD"/>
    <property type="match status" value="1"/>
</dbReference>
<evidence type="ECO:0000313" key="5">
    <source>
        <dbReference type="Proteomes" id="UP000317122"/>
    </source>
</evidence>
<evidence type="ECO:0000256" key="1">
    <source>
        <dbReference type="SAM" id="MobiDB-lite"/>
    </source>
</evidence>
<dbReference type="GO" id="GO:0050355">
    <property type="term" value="F:inorganic triphosphate phosphatase activity"/>
    <property type="evidence" value="ECO:0007669"/>
    <property type="project" value="InterPro"/>
</dbReference>
<accession>A0A562NBB1</accession>
<dbReference type="GO" id="GO:0046872">
    <property type="term" value="F:metal ion binding"/>
    <property type="evidence" value="ECO:0007669"/>
    <property type="project" value="TreeGrafter"/>
</dbReference>
<dbReference type="Gene3D" id="1.40.20.10">
    <property type="entry name" value="CHAD domain"/>
    <property type="match status" value="1"/>
</dbReference>
<organism evidence="4 5">
    <name type="scientific">Mesorhizobium tianshanense</name>
    <dbReference type="NCBI Taxonomy" id="39844"/>
    <lineage>
        <taxon>Bacteria</taxon>
        <taxon>Pseudomonadati</taxon>
        <taxon>Pseudomonadota</taxon>
        <taxon>Alphaproteobacteria</taxon>
        <taxon>Hyphomicrobiales</taxon>
        <taxon>Phyllobacteriaceae</taxon>
        <taxon>Mesorhizobium</taxon>
    </lineage>
</organism>
<proteinExistence type="predicted"/>
<dbReference type="EMBL" id="VLKT01000036">
    <property type="protein sequence ID" value="TWI29482.1"/>
    <property type="molecule type" value="Genomic_DNA"/>
</dbReference>
<dbReference type="InterPro" id="IPR023577">
    <property type="entry name" value="CYTH_domain"/>
</dbReference>
<dbReference type="RefSeq" id="WP_145721019.1">
    <property type="nucleotide sequence ID" value="NZ_BSPF01000004.1"/>
</dbReference>
<dbReference type="PROSITE" id="PS51708">
    <property type="entry name" value="CHAD"/>
    <property type="match status" value="1"/>
</dbReference>
<name>A0A562NBB1_9HYPH</name>
<comment type="caution">
    <text evidence="4">The sequence shown here is derived from an EMBL/GenBank/DDBJ whole genome shotgun (WGS) entry which is preliminary data.</text>
</comment>
<dbReference type="InterPro" id="IPR007899">
    <property type="entry name" value="CHAD_dom"/>
</dbReference>
<dbReference type="PANTHER" id="PTHR39569">
    <property type="entry name" value="INORGANIC TRIPHOSPHATASE"/>
    <property type="match status" value="1"/>
</dbReference>
<dbReference type="InterPro" id="IPR039013">
    <property type="entry name" value="YgiF"/>
</dbReference>
<gene>
    <name evidence="4" type="ORF">IQ26_05064</name>
</gene>
<dbReference type="CDD" id="cd07756">
    <property type="entry name" value="CYTH-like_Pase_CHAD"/>
    <property type="match status" value="1"/>
</dbReference>
<feature type="region of interest" description="Disordered" evidence="1">
    <location>
        <begin position="1"/>
        <end position="45"/>
    </location>
</feature>
<sequence>MSQSAQRGDQGIIPSALTPAHAQNTDPVAASDAPNPSDENASVERAVPTAEIELKLLGNREQLADFVSSPAIPQYARDAGVNTDLIATYYDTPDFALRKSGAVLRVRTDGQRFVMTLKSASRADGKTLERTEWKAPVQCMEPDLAALSQFLPAETFAQVEGAQLKPVFTTEVRRHTRMLDIPLGTVKLAVDQGRIVAGERTEEINEIELELMDGSTAAVFQLAQDLASTTALRPSIRSKSARGFDLALGNPPQITKAPKMKFDHGATLDQVLDGILRSALQHLMESQPAAEDGQNPEGIHQYRVALRRLRSVLGLMRSIGPSSQLDASRDDAKWLMSNFNDARDWDVFITETLPPISQACPAVEGFDVLKRAAEEHRHKAHDKARAAITDPRTGRFQIALGLWGEQAGWRAGARKVWGCWPHRPAVSRQEFWRSYTAKS</sequence>
<dbReference type="InterPro" id="IPR038186">
    <property type="entry name" value="CHAD_dom_sf"/>
</dbReference>
<feature type="domain" description="CHAD" evidence="3">
    <location>
        <begin position="265"/>
        <end position="439"/>
    </location>
</feature>
<dbReference type="SMART" id="SM01118">
    <property type="entry name" value="CYTH"/>
    <property type="match status" value="1"/>
</dbReference>
<dbReference type="PROSITE" id="PS51707">
    <property type="entry name" value="CYTH"/>
    <property type="match status" value="1"/>
</dbReference>
<dbReference type="OrthoDB" id="9777271at2"/>
<reference evidence="4 5" key="1">
    <citation type="journal article" date="2015" name="Stand. Genomic Sci.">
        <title>Genomic Encyclopedia of Bacterial and Archaeal Type Strains, Phase III: the genomes of soil and plant-associated and newly described type strains.</title>
        <authorList>
            <person name="Whitman W.B."/>
            <person name="Woyke T."/>
            <person name="Klenk H.P."/>
            <person name="Zhou Y."/>
            <person name="Lilburn T.G."/>
            <person name="Beck B.J."/>
            <person name="De Vos P."/>
            <person name="Vandamme P."/>
            <person name="Eisen J.A."/>
            <person name="Garrity G."/>
            <person name="Hugenholtz P."/>
            <person name="Kyrpides N.C."/>
        </authorList>
    </citation>
    <scope>NUCLEOTIDE SEQUENCE [LARGE SCALE GENOMIC DNA]</scope>
    <source>
        <strain evidence="4 5">CGMCC 1.2546</strain>
    </source>
</reference>
<feature type="domain" description="CYTH" evidence="2">
    <location>
        <begin position="49"/>
        <end position="250"/>
    </location>
</feature>
<evidence type="ECO:0000259" key="3">
    <source>
        <dbReference type="PROSITE" id="PS51708"/>
    </source>
</evidence>
<protein>
    <submittedName>
        <fullName evidence="4">CYTH domain-containing protein</fullName>
    </submittedName>
</protein>
<dbReference type="Gene3D" id="2.40.320.10">
    <property type="entry name" value="Hypothetical Protein Pfu-838710-001"/>
    <property type="match status" value="1"/>
</dbReference>
<dbReference type="Proteomes" id="UP000317122">
    <property type="component" value="Unassembled WGS sequence"/>
</dbReference>